<name>A0A376BVG8_9NEIS</name>
<evidence type="ECO:0008006" key="4">
    <source>
        <dbReference type="Google" id="ProtNLM"/>
    </source>
</evidence>
<feature type="signal peptide" evidence="1">
    <location>
        <begin position="1"/>
        <end position="25"/>
    </location>
</feature>
<evidence type="ECO:0000313" key="2">
    <source>
        <dbReference type="EMBL" id="SSY80334.1"/>
    </source>
</evidence>
<keyword evidence="3" id="KW-1185">Reference proteome</keyword>
<reference evidence="2 3" key="1">
    <citation type="submission" date="2018-06" db="EMBL/GenBank/DDBJ databases">
        <authorList>
            <consortium name="Pathogen Informatics"/>
            <person name="Doyle S."/>
        </authorList>
    </citation>
    <scope>NUCLEOTIDE SEQUENCE [LARGE SCALE GENOMIC DNA]</scope>
    <source>
        <strain evidence="2 3">NCTC10283</strain>
    </source>
</reference>
<proteinExistence type="predicted"/>
<dbReference type="AlphaFoldDB" id="A0A376BVG8"/>
<gene>
    <name evidence="2" type="ORF">NCTC10283_01889</name>
</gene>
<accession>A0A376BVG8</accession>
<dbReference type="STRING" id="1120980.GCA_000745955_00145"/>
<evidence type="ECO:0000313" key="3">
    <source>
        <dbReference type="Proteomes" id="UP000254209"/>
    </source>
</evidence>
<dbReference type="Proteomes" id="UP000254209">
    <property type="component" value="Unassembled WGS sequence"/>
</dbReference>
<evidence type="ECO:0000256" key="1">
    <source>
        <dbReference type="SAM" id="SignalP"/>
    </source>
</evidence>
<feature type="chain" id="PRO_5016630854" description="Periplasmic protein" evidence="1">
    <location>
        <begin position="26"/>
        <end position="94"/>
    </location>
</feature>
<dbReference type="EMBL" id="UFSO01000003">
    <property type="protein sequence ID" value="SSY80334.1"/>
    <property type="molecule type" value="Genomic_DNA"/>
</dbReference>
<protein>
    <recommendedName>
        <fullName evidence="4">Periplasmic protein</fullName>
    </recommendedName>
</protein>
<keyword evidence="1" id="KW-0732">Signal</keyword>
<sequence>MKNFTKSMIKMIAVLALGASAHTFAAEKEPQIASNTANLPAALTQNIAKTAMAMGVKEPLTIAKDGDNAKISGSNATVCTVKLSGEKMLGISCK</sequence>
<dbReference type="RefSeq" id="WP_244772896.1">
    <property type="nucleotide sequence ID" value="NZ_CP091519.2"/>
</dbReference>
<organism evidence="2 3">
    <name type="scientific">Alysiella crassa</name>
    <dbReference type="NCBI Taxonomy" id="153491"/>
    <lineage>
        <taxon>Bacteria</taxon>
        <taxon>Pseudomonadati</taxon>
        <taxon>Pseudomonadota</taxon>
        <taxon>Betaproteobacteria</taxon>
        <taxon>Neisseriales</taxon>
        <taxon>Neisseriaceae</taxon>
        <taxon>Alysiella</taxon>
    </lineage>
</organism>